<dbReference type="InterPro" id="IPR004868">
    <property type="entry name" value="DNA-dir_DNA_pol_B_mt/vir"/>
</dbReference>
<comment type="catalytic activity">
    <reaction evidence="8">
        <text>DNA(n) + a 2'-deoxyribonucleoside 5'-triphosphate = DNA(n+1) + diphosphate</text>
        <dbReference type="Rhea" id="RHEA:22508"/>
        <dbReference type="Rhea" id="RHEA-COMP:17339"/>
        <dbReference type="Rhea" id="RHEA-COMP:17340"/>
        <dbReference type="ChEBI" id="CHEBI:33019"/>
        <dbReference type="ChEBI" id="CHEBI:61560"/>
        <dbReference type="ChEBI" id="CHEBI:173112"/>
        <dbReference type="EC" id="2.7.7.7"/>
    </reaction>
</comment>
<dbReference type="SUPFAM" id="SSF53098">
    <property type="entry name" value="Ribonuclease H-like"/>
    <property type="match status" value="1"/>
</dbReference>
<comment type="similarity">
    <text evidence="1">Belongs to the DNA polymerase type-B family.</text>
</comment>
<dbReference type="AlphaFoldDB" id="A0A5Q0N273"/>
<evidence type="ECO:0000256" key="7">
    <source>
        <dbReference type="ARBA" id="ARBA00023125"/>
    </source>
</evidence>
<keyword evidence="4" id="KW-0548">Nucleotidyltransferase</keyword>
<dbReference type="EMBL" id="MK993557">
    <property type="protein sequence ID" value="QFZ98582.1"/>
    <property type="molecule type" value="Genomic_DNA"/>
</dbReference>
<name>A0A5Q0N273_AMABU</name>
<geneLocation type="mitochondrion" evidence="10"/>
<keyword evidence="7" id="KW-0238">DNA-binding</keyword>
<keyword evidence="3" id="KW-0808">Transferase</keyword>
<gene>
    <name evidence="10" type="primary">orf113</name>
</gene>
<dbReference type="InterPro" id="IPR012337">
    <property type="entry name" value="RNaseH-like_sf"/>
</dbReference>
<dbReference type="RefSeq" id="YP_009710633.1">
    <property type="nucleotide sequence ID" value="NC_045197.1"/>
</dbReference>
<evidence type="ECO:0000256" key="6">
    <source>
        <dbReference type="ARBA" id="ARBA00022932"/>
    </source>
</evidence>
<evidence type="ECO:0000256" key="8">
    <source>
        <dbReference type="ARBA" id="ARBA00049244"/>
    </source>
</evidence>
<organism evidence="10">
    <name type="scientific">Amanita brunnescens</name>
    <name type="common">Brown star-footed amanita</name>
    <dbReference type="NCBI Taxonomy" id="87326"/>
    <lineage>
        <taxon>Eukaryota</taxon>
        <taxon>Fungi</taxon>
        <taxon>Dikarya</taxon>
        <taxon>Basidiomycota</taxon>
        <taxon>Agaricomycotina</taxon>
        <taxon>Agaricomycetes</taxon>
        <taxon>Agaricomycetidae</taxon>
        <taxon>Agaricales</taxon>
        <taxon>Pluteineae</taxon>
        <taxon>Amanitaceae</taxon>
        <taxon>Amanita</taxon>
    </lineage>
</organism>
<reference evidence="10" key="1">
    <citation type="journal article" name="Front. Microbiol.">
        <title>Comparative Mitogenome Analysis Reveals Mitochondrial Genome Differentiation in Ectomycorrhizal and Asymbiotic Amanita Species.</title>
        <authorList>
            <person name="Li Q."/>
            <person name="He X."/>
            <person name="Ren Y."/>
            <person name="Xiong C."/>
            <person name="Jin X."/>
            <person name="Peng L."/>
            <person name="Huang W."/>
        </authorList>
    </citation>
    <scope>NUCLEOTIDE SEQUENCE</scope>
</reference>
<evidence type="ECO:0000256" key="3">
    <source>
        <dbReference type="ARBA" id="ARBA00022679"/>
    </source>
</evidence>
<keyword evidence="10" id="KW-0496">Mitochondrion</keyword>
<evidence type="ECO:0000256" key="1">
    <source>
        <dbReference type="ARBA" id="ARBA00005755"/>
    </source>
</evidence>
<evidence type="ECO:0000259" key="9">
    <source>
        <dbReference type="Pfam" id="PF03175"/>
    </source>
</evidence>
<dbReference type="Pfam" id="PF03175">
    <property type="entry name" value="DNA_pol_B_2"/>
    <property type="match status" value="1"/>
</dbReference>
<dbReference type="GO" id="GO:0000166">
    <property type="term" value="F:nucleotide binding"/>
    <property type="evidence" value="ECO:0007669"/>
    <property type="project" value="InterPro"/>
</dbReference>
<keyword evidence="5" id="KW-0235">DNA replication</keyword>
<dbReference type="GO" id="GO:0006260">
    <property type="term" value="P:DNA replication"/>
    <property type="evidence" value="ECO:0007669"/>
    <property type="project" value="UniProtKB-KW"/>
</dbReference>
<feature type="domain" description="DNA-directed DNA polymerase family B mitochondria/virus" evidence="9">
    <location>
        <begin position="4"/>
        <end position="68"/>
    </location>
</feature>
<accession>A0A5Q0N273</accession>
<protein>
    <recommendedName>
        <fullName evidence="2">DNA-directed DNA polymerase</fullName>
        <ecNumber evidence="2">2.7.7.7</ecNumber>
    </recommendedName>
</protein>
<proteinExistence type="inferred from homology"/>
<evidence type="ECO:0000256" key="2">
    <source>
        <dbReference type="ARBA" id="ARBA00012417"/>
    </source>
</evidence>
<sequence length="113" mass="13290">MAIKIYPLIRNGKIISIKISFNYRADIGKYRNYIVIHDSLSIMLSSLDKLSKTFLSDYPDLMKLSNKDIIETLISEHKRKQLFSDAGFFSSMEVKKINGWITNLLWKRLYFFS</sequence>
<evidence type="ECO:0000313" key="10">
    <source>
        <dbReference type="EMBL" id="QFZ98582.1"/>
    </source>
</evidence>
<evidence type="ECO:0000256" key="4">
    <source>
        <dbReference type="ARBA" id="ARBA00022695"/>
    </source>
</evidence>
<dbReference type="GeneID" id="42437739"/>
<dbReference type="EC" id="2.7.7.7" evidence="2"/>
<evidence type="ECO:0000256" key="5">
    <source>
        <dbReference type="ARBA" id="ARBA00022705"/>
    </source>
</evidence>
<dbReference type="GO" id="GO:0003887">
    <property type="term" value="F:DNA-directed DNA polymerase activity"/>
    <property type="evidence" value="ECO:0007669"/>
    <property type="project" value="UniProtKB-KW"/>
</dbReference>
<keyword evidence="6" id="KW-0239">DNA-directed DNA polymerase</keyword>
<dbReference type="GO" id="GO:0003677">
    <property type="term" value="F:DNA binding"/>
    <property type="evidence" value="ECO:0007669"/>
    <property type="project" value="UniProtKB-KW"/>
</dbReference>